<feature type="transmembrane region" description="Helical" evidence="5">
    <location>
        <begin position="12"/>
        <end position="34"/>
    </location>
</feature>
<dbReference type="Proteomes" id="UP001176961">
    <property type="component" value="Unassembled WGS sequence"/>
</dbReference>
<gene>
    <name evidence="6" type="ORF">CYNAS_LOCUS7043</name>
</gene>
<keyword evidence="5" id="KW-0472">Membrane</keyword>
<dbReference type="GO" id="GO:0006952">
    <property type="term" value="P:defense response"/>
    <property type="evidence" value="ECO:0007669"/>
    <property type="project" value="InterPro"/>
</dbReference>
<dbReference type="GO" id="GO:0005576">
    <property type="term" value="C:extracellular region"/>
    <property type="evidence" value="ECO:0007669"/>
    <property type="project" value="UniProtKB-SubCell"/>
</dbReference>
<keyword evidence="7" id="KW-1185">Reference proteome</keyword>
<proteinExistence type="inferred from homology"/>
<keyword evidence="5" id="KW-1133">Transmembrane helix</keyword>
<evidence type="ECO:0000256" key="3">
    <source>
        <dbReference type="ARBA" id="ARBA00022525"/>
    </source>
</evidence>
<evidence type="ECO:0000256" key="2">
    <source>
        <dbReference type="ARBA" id="ARBA00010366"/>
    </source>
</evidence>
<keyword evidence="4" id="KW-1015">Disulfide bond</keyword>
<comment type="subcellular location">
    <subcellularLocation>
        <location evidence="1">Secreted</location>
    </subcellularLocation>
</comment>
<dbReference type="AlphaFoldDB" id="A0AA36GMX8"/>
<sequence>MENCSYNPKMRGYMFFGLLPYVVLSLIFICPSYAANPLATCYDNWSRCTPQTSFFTGKLWKSCHDYCRKCKGQERGECVQVYNKVCSGGYQCHCKGEDIEKSKHILDVISCALGL</sequence>
<evidence type="ECO:0000256" key="5">
    <source>
        <dbReference type="SAM" id="Phobius"/>
    </source>
</evidence>
<dbReference type="InterPro" id="IPR029230">
    <property type="entry name" value="Macin"/>
</dbReference>
<organism evidence="6 7">
    <name type="scientific">Cylicocyclus nassatus</name>
    <name type="common">Nematode worm</name>
    <dbReference type="NCBI Taxonomy" id="53992"/>
    <lineage>
        <taxon>Eukaryota</taxon>
        <taxon>Metazoa</taxon>
        <taxon>Ecdysozoa</taxon>
        <taxon>Nematoda</taxon>
        <taxon>Chromadorea</taxon>
        <taxon>Rhabditida</taxon>
        <taxon>Rhabditina</taxon>
        <taxon>Rhabditomorpha</taxon>
        <taxon>Strongyloidea</taxon>
        <taxon>Strongylidae</taxon>
        <taxon>Cylicocyclus</taxon>
    </lineage>
</organism>
<accession>A0AA36GMX8</accession>
<comment type="similarity">
    <text evidence="2">Belongs to the macin family.</text>
</comment>
<reference evidence="6" key="1">
    <citation type="submission" date="2023-07" db="EMBL/GenBank/DDBJ databases">
        <authorList>
            <consortium name="CYATHOMIX"/>
        </authorList>
    </citation>
    <scope>NUCLEOTIDE SEQUENCE</scope>
    <source>
        <strain evidence="6">N/A</strain>
    </source>
</reference>
<name>A0AA36GMX8_CYLNA</name>
<dbReference type="Gene3D" id="3.30.30.100">
    <property type="match status" value="1"/>
</dbReference>
<dbReference type="InterPro" id="IPR038456">
    <property type="entry name" value="Macin_sf"/>
</dbReference>
<dbReference type="Pfam" id="PF14865">
    <property type="entry name" value="Macin"/>
    <property type="match status" value="1"/>
</dbReference>
<protein>
    <submittedName>
        <fullName evidence="6">Uncharacterized protein</fullName>
    </submittedName>
</protein>
<dbReference type="EMBL" id="CATQJL010000112">
    <property type="protein sequence ID" value="CAJ0595060.1"/>
    <property type="molecule type" value="Genomic_DNA"/>
</dbReference>
<evidence type="ECO:0000313" key="7">
    <source>
        <dbReference type="Proteomes" id="UP001176961"/>
    </source>
</evidence>
<keyword evidence="5" id="KW-0812">Transmembrane</keyword>
<evidence type="ECO:0000256" key="1">
    <source>
        <dbReference type="ARBA" id="ARBA00004613"/>
    </source>
</evidence>
<evidence type="ECO:0000256" key="4">
    <source>
        <dbReference type="ARBA" id="ARBA00023157"/>
    </source>
</evidence>
<evidence type="ECO:0000313" key="6">
    <source>
        <dbReference type="EMBL" id="CAJ0595060.1"/>
    </source>
</evidence>
<comment type="caution">
    <text evidence="6">The sequence shown here is derived from an EMBL/GenBank/DDBJ whole genome shotgun (WGS) entry which is preliminary data.</text>
</comment>
<keyword evidence="3" id="KW-0964">Secreted</keyword>